<proteinExistence type="predicted"/>
<dbReference type="AlphaFoldDB" id="A0A1X7UZR7"/>
<dbReference type="EnsemblMetazoa" id="Aqu2.1.32842_001">
    <property type="protein sequence ID" value="Aqu2.1.32842_001"/>
    <property type="gene ID" value="Aqu2.1.32842"/>
</dbReference>
<evidence type="ECO:0000313" key="1">
    <source>
        <dbReference type="EnsemblMetazoa" id="Aqu2.1.32842_001"/>
    </source>
</evidence>
<organism evidence="1">
    <name type="scientific">Amphimedon queenslandica</name>
    <name type="common">Sponge</name>
    <dbReference type="NCBI Taxonomy" id="400682"/>
    <lineage>
        <taxon>Eukaryota</taxon>
        <taxon>Metazoa</taxon>
        <taxon>Porifera</taxon>
        <taxon>Demospongiae</taxon>
        <taxon>Heteroscleromorpha</taxon>
        <taxon>Haplosclerida</taxon>
        <taxon>Niphatidae</taxon>
        <taxon>Amphimedon</taxon>
    </lineage>
</organism>
<protein>
    <submittedName>
        <fullName evidence="1">Uncharacterized protein</fullName>
    </submittedName>
</protein>
<accession>A0A1X7UZR7</accession>
<reference evidence="1" key="1">
    <citation type="submission" date="2017-05" db="UniProtKB">
        <authorList>
            <consortium name="EnsemblMetazoa"/>
        </authorList>
    </citation>
    <scope>IDENTIFICATION</scope>
</reference>
<name>A0A1X7UZR7_AMPQE</name>
<sequence>MRVVYYGLQFNLTGDQWLSAALILKSSQIKKHVFFLNLDLDRVKISDTRQEANTGLYKVIQWQLKLIFSFASCTVAFVGLEI</sequence>
<dbReference type="InParanoid" id="A0A1X7UZR7"/>